<name>A0A6J6W776_9ZZZZ</name>
<evidence type="ECO:0000313" key="1">
    <source>
        <dbReference type="EMBL" id="CAB4667911.1"/>
    </source>
</evidence>
<dbReference type="EMBL" id="CAEZZU010000094">
    <property type="protein sequence ID" value="CAB4778963.1"/>
    <property type="molecule type" value="Genomic_DNA"/>
</dbReference>
<proteinExistence type="predicted"/>
<dbReference type="PANTHER" id="PTHR34861">
    <property type="match status" value="1"/>
</dbReference>
<dbReference type="Pfam" id="PF04199">
    <property type="entry name" value="Cyclase"/>
    <property type="match status" value="1"/>
</dbReference>
<dbReference type="EMBL" id="CAEZWM010000192">
    <property type="protein sequence ID" value="CAB4667911.1"/>
    <property type="molecule type" value="Genomic_DNA"/>
</dbReference>
<accession>A0A6J6W776</accession>
<dbReference type="AlphaFoldDB" id="A0A6J6W776"/>
<dbReference type="GO" id="GO:0019441">
    <property type="term" value="P:L-tryptophan catabolic process to kynurenine"/>
    <property type="evidence" value="ECO:0007669"/>
    <property type="project" value="InterPro"/>
</dbReference>
<reference evidence="2" key="1">
    <citation type="submission" date="2020-05" db="EMBL/GenBank/DDBJ databases">
        <authorList>
            <person name="Chiriac C."/>
            <person name="Salcher M."/>
            <person name="Ghai R."/>
            <person name="Kavagutti S V."/>
        </authorList>
    </citation>
    <scope>NUCLEOTIDE SEQUENCE</scope>
</reference>
<dbReference type="PANTHER" id="PTHR34861:SF10">
    <property type="entry name" value="CYCLASE"/>
    <property type="match status" value="1"/>
</dbReference>
<gene>
    <name evidence="1" type="ORF">UFOPK2242_01303</name>
    <name evidence="2" type="ORF">UFOPK2925_00734</name>
</gene>
<dbReference type="Gene3D" id="3.50.30.50">
    <property type="entry name" value="Putative cyclase"/>
    <property type="match status" value="1"/>
</dbReference>
<organism evidence="2">
    <name type="scientific">freshwater metagenome</name>
    <dbReference type="NCBI Taxonomy" id="449393"/>
    <lineage>
        <taxon>unclassified sequences</taxon>
        <taxon>metagenomes</taxon>
        <taxon>ecological metagenomes</taxon>
    </lineage>
</organism>
<dbReference type="InterPro" id="IPR007325">
    <property type="entry name" value="KFase/CYL"/>
</dbReference>
<evidence type="ECO:0000313" key="2">
    <source>
        <dbReference type="EMBL" id="CAB4778963.1"/>
    </source>
</evidence>
<sequence length="310" mass="33154">MPLDENQRALAARVSNWGRWGAEDQRGTLNLLDAASTMRGASAVRRGVSFPLAIPVDADGPQTGRIPGRSNPLHTMTSVSYAFTGDSGDFATSDDKIETGLQSTTHWDALAHAGYDGLLFNGLPASVISQDAGATRLGVQNFGPVVTRGLLCDVARLKGVDWFEDSYSITGADLEECLSTAGLTVMPGDAVLVRTGQMHFFKIGDKQRYADISPGIGLDAVEWLHDNNVACVANDTHVFEPYPCPGANPYLFPVHMIMLRDVGMPQGQQWDLEELAQDCEADGVYEFLLSATPIPVTNGCGGLLAPVATK</sequence>
<dbReference type="SUPFAM" id="SSF102198">
    <property type="entry name" value="Putative cyclase"/>
    <property type="match status" value="1"/>
</dbReference>
<dbReference type="GO" id="GO:0004061">
    <property type="term" value="F:arylformamidase activity"/>
    <property type="evidence" value="ECO:0007669"/>
    <property type="project" value="InterPro"/>
</dbReference>
<protein>
    <submittedName>
        <fullName evidence="2">Unannotated protein</fullName>
    </submittedName>
</protein>
<dbReference type="InterPro" id="IPR037175">
    <property type="entry name" value="KFase_sf"/>
</dbReference>